<reference evidence="1 2" key="1">
    <citation type="submission" date="2019-12" db="EMBL/GenBank/DDBJ databases">
        <title>Hybrid Genome Assemblies of two High G+C Isolates from Undergraduate Microbiology Courses.</title>
        <authorList>
            <person name="Ne Ville C.J."/>
            <person name="Enright D."/>
            <person name="Hernandez I."/>
            <person name="Dodsworth J."/>
            <person name="Orwin P.M."/>
        </authorList>
    </citation>
    <scope>NUCLEOTIDE SEQUENCE [LARGE SCALE GENOMIC DNA]</scope>
    <source>
        <strain evidence="1 2">CSUSB</strain>
    </source>
</reference>
<sequence>MTEPSLKPDYHTWVGAFVSEWLRLAEGQADPEELHEQAMTLFRVVGDQPAEEIALKHFNSYPDPEDRVRDPEGAFAELAAELGIIKRGDRLDDMQMDFAFGVVDLCAAIGDRYGDKAYGNAGDHIRSVYGPV</sequence>
<dbReference type="AlphaFoldDB" id="A0A6I6HJ86"/>
<evidence type="ECO:0000313" key="2">
    <source>
        <dbReference type="Proteomes" id="UP000425817"/>
    </source>
</evidence>
<dbReference type="RefSeq" id="WP_157614346.1">
    <property type="nucleotide sequence ID" value="NZ_CP046622.1"/>
</dbReference>
<dbReference type="OrthoDB" id="8849654at2"/>
<proteinExistence type="predicted"/>
<accession>A0A6I6HJ86</accession>
<dbReference type="Proteomes" id="UP000425817">
    <property type="component" value="Chromosome"/>
</dbReference>
<gene>
    <name evidence="1" type="ORF">GOQ09_15630</name>
</gene>
<dbReference type="EMBL" id="CP046622">
    <property type="protein sequence ID" value="QGW82916.1"/>
    <property type="molecule type" value="Genomic_DNA"/>
</dbReference>
<organism evidence="1 2">
    <name type="scientific">Variovorax paradoxus</name>
    <dbReference type="NCBI Taxonomy" id="34073"/>
    <lineage>
        <taxon>Bacteria</taxon>
        <taxon>Pseudomonadati</taxon>
        <taxon>Pseudomonadota</taxon>
        <taxon>Betaproteobacteria</taxon>
        <taxon>Burkholderiales</taxon>
        <taxon>Comamonadaceae</taxon>
        <taxon>Variovorax</taxon>
    </lineage>
</organism>
<name>A0A6I6HJ86_VARPD</name>
<evidence type="ECO:0000313" key="1">
    <source>
        <dbReference type="EMBL" id="QGW82916.1"/>
    </source>
</evidence>
<protein>
    <submittedName>
        <fullName evidence="1">Uncharacterized protein</fullName>
    </submittedName>
</protein>